<dbReference type="CDD" id="cd12148">
    <property type="entry name" value="fungal_TF_MHR"/>
    <property type="match status" value="1"/>
</dbReference>
<organism evidence="9 10">
    <name type="scientific">Penicillium vulpinum</name>
    <dbReference type="NCBI Taxonomy" id="29845"/>
    <lineage>
        <taxon>Eukaryota</taxon>
        <taxon>Fungi</taxon>
        <taxon>Dikarya</taxon>
        <taxon>Ascomycota</taxon>
        <taxon>Pezizomycotina</taxon>
        <taxon>Eurotiomycetes</taxon>
        <taxon>Eurotiomycetidae</taxon>
        <taxon>Eurotiales</taxon>
        <taxon>Aspergillaceae</taxon>
        <taxon>Penicillium</taxon>
    </lineage>
</organism>
<keyword evidence="7" id="KW-0472">Membrane</keyword>
<keyword evidence="5" id="KW-0804">Transcription</keyword>
<evidence type="ECO:0000313" key="9">
    <source>
        <dbReference type="EMBL" id="OQE06098.1"/>
    </source>
</evidence>
<evidence type="ECO:0000256" key="1">
    <source>
        <dbReference type="ARBA" id="ARBA00004123"/>
    </source>
</evidence>
<dbReference type="STRING" id="29845.A0A1V6RWZ0"/>
<keyword evidence="3" id="KW-0805">Transcription regulation</keyword>
<comment type="caution">
    <text evidence="9">The sequence shown here is derived from an EMBL/GenBank/DDBJ whole genome shotgun (WGS) entry which is preliminary data.</text>
</comment>
<evidence type="ECO:0000256" key="7">
    <source>
        <dbReference type="SAM" id="Phobius"/>
    </source>
</evidence>
<proteinExistence type="predicted"/>
<dbReference type="InterPro" id="IPR001138">
    <property type="entry name" value="Zn2Cys6_DnaBD"/>
</dbReference>
<keyword evidence="2" id="KW-0479">Metal-binding</keyword>
<dbReference type="InterPro" id="IPR007219">
    <property type="entry name" value="XnlR_reg_dom"/>
</dbReference>
<dbReference type="InterPro" id="IPR036864">
    <property type="entry name" value="Zn2-C6_fun-type_DNA-bd_sf"/>
</dbReference>
<dbReference type="GO" id="GO:0006351">
    <property type="term" value="P:DNA-templated transcription"/>
    <property type="evidence" value="ECO:0007669"/>
    <property type="project" value="InterPro"/>
</dbReference>
<keyword evidence="6" id="KW-0539">Nucleus</keyword>
<dbReference type="SMART" id="SM00066">
    <property type="entry name" value="GAL4"/>
    <property type="match status" value="1"/>
</dbReference>
<comment type="subcellular location">
    <subcellularLocation>
        <location evidence="1">Nucleus</location>
    </subcellularLocation>
</comment>
<dbReference type="PROSITE" id="PS00463">
    <property type="entry name" value="ZN2_CY6_FUNGAL_1"/>
    <property type="match status" value="1"/>
</dbReference>
<evidence type="ECO:0000256" key="5">
    <source>
        <dbReference type="ARBA" id="ARBA00023163"/>
    </source>
</evidence>
<evidence type="ECO:0000256" key="3">
    <source>
        <dbReference type="ARBA" id="ARBA00023015"/>
    </source>
</evidence>
<evidence type="ECO:0000256" key="4">
    <source>
        <dbReference type="ARBA" id="ARBA00023125"/>
    </source>
</evidence>
<evidence type="ECO:0000256" key="6">
    <source>
        <dbReference type="ARBA" id="ARBA00023242"/>
    </source>
</evidence>
<dbReference type="GO" id="GO:0003677">
    <property type="term" value="F:DNA binding"/>
    <property type="evidence" value="ECO:0007669"/>
    <property type="project" value="UniProtKB-KW"/>
</dbReference>
<dbReference type="EMBL" id="MDYP01000020">
    <property type="protein sequence ID" value="OQE06098.1"/>
    <property type="molecule type" value="Genomic_DNA"/>
</dbReference>
<accession>A0A1V6RWZ0</accession>
<name>A0A1V6RWZ0_9EURO</name>
<keyword evidence="7" id="KW-1133">Transmembrane helix</keyword>
<evidence type="ECO:0000256" key="2">
    <source>
        <dbReference type="ARBA" id="ARBA00022723"/>
    </source>
</evidence>
<dbReference type="PROSITE" id="PS50048">
    <property type="entry name" value="ZN2_CY6_FUNGAL_2"/>
    <property type="match status" value="1"/>
</dbReference>
<sequence>MAATRKSQKAPTACSRCAKRRVRCDKQVPCGTCLTKGLESTCAREVVNAKGRGISAKQKEPVLSYFELQQENNRLKAELFKSNLFKQRKSTSSTYPRQESSAEILEHQTNLQHGKSVYHQKVWNRTDIWMPSKDCSDVLLHHGFTWTSWIHFAVHLQTFELEHESAWMNGTFLGGDALWLAVYFGFIAMSLMFMDEDEARRAGLPLENTSELVQNWYGTALFFLNEANFMRNPDFKTVQAIAILLGLAKNVGDFDLQPVLQATGIRMGQILGMDQEPPMVSDNPVTQEISRRVWWTLIICEWLCIPARPPCIHEADFNVRLPLVLSDVELSTGLIDEPSMAVKRPRPVDYHNAMIFLAKSNYRFQIQMGTIENMGGDNLLEDLVLTTDEALANIISQLPAHLLELSGGPAKDGEQYPPWVLWQQTTLSLSFLFYRMKVNRVLQHRWAYSSDVLLARSKAICLDSANTIVSMVKQHKVVLARHRPW</sequence>
<feature type="transmembrane region" description="Helical" evidence="7">
    <location>
        <begin position="177"/>
        <end position="194"/>
    </location>
</feature>
<feature type="domain" description="Zn(2)-C6 fungal-type" evidence="8">
    <location>
        <begin position="13"/>
        <end position="44"/>
    </location>
</feature>
<dbReference type="GO" id="GO:0005634">
    <property type="term" value="C:nucleus"/>
    <property type="evidence" value="ECO:0007669"/>
    <property type="project" value="UniProtKB-SubCell"/>
</dbReference>
<dbReference type="PANTHER" id="PTHR31001">
    <property type="entry name" value="UNCHARACTERIZED TRANSCRIPTIONAL REGULATORY PROTEIN"/>
    <property type="match status" value="1"/>
</dbReference>
<dbReference type="Pfam" id="PF00172">
    <property type="entry name" value="Zn_clus"/>
    <property type="match status" value="1"/>
</dbReference>
<gene>
    <name evidence="9" type="ORF">PENVUL_c020G06152</name>
</gene>
<dbReference type="GO" id="GO:0000981">
    <property type="term" value="F:DNA-binding transcription factor activity, RNA polymerase II-specific"/>
    <property type="evidence" value="ECO:0007669"/>
    <property type="project" value="InterPro"/>
</dbReference>
<dbReference type="InterPro" id="IPR050613">
    <property type="entry name" value="Sec_Metabolite_Reg"/>
</dbReference>
<keyword evidence="4" id="KW-0238">DNA-binding</keyword>
<keyword evidence="10" id="KW-1185">Reference proteome</keyword>
<evidence type="ECO:0000259" key="8">
    <source>
        <dbReference type="PROSITE" id="PS50048"/>
    </source>
</evidence>
<dbReference type="AlphaFoldDB" id="A0A1V6RWZ0"/>
<protein>
    <recommendedName>
        <fullName evidence="8">Zn(2)-C6 fungal-type domain-containing protein</fullName>
    </recommendedName>
</protein>
<dbReference type="CDD" id="cd00067">
    <property type="entry name" value="GAL4"/>
    <property type="match status" value="1"/>
</dbReference>
<dbReference type="Proteomes" id="UP000191518">
    <property type="component" value="Unassembled WGS sequence"/>
</dbReference>
<dbReference type="Pfam" id="PF04082">
    <property type="entry name" value="Fungal_trans"/>
    <property type="match status" value="1"/>
</dbReference>
<reference evidence="10" key="1">
    <citation type="journal article" date="2017" name="Nat. Microbiol.">
        <title>Global analysis of biosynthetic gene clusters reveals vast potential of secondary metabolite production in Penicillium species.</title>
        <authorList>
            <person name="Nielsen J.C."/>
            <person name="Grijseels S."/>
            <person name="Prigent S."/>
            <person name="Ji B."/>
            <person name="Dainat J."/>
            <person name="Nielsen K.F."/>
            <person name="Frisvad J.C."/>
            <person name="Workman M."/>
            <person name="Nielsen J."/>
        </authorList>
    </citation>
    <scope>NUCLEOTIDE SEQUENCE [LARGE SCALE GENOMIC DNA]</scope>
    <source>
        <strain evidence="10">IBT 29486</strain>
    </source>
</reference>
<keyword evidence="7" id="KW-0812">Transmembrane</keyword>
<dbReference type="SUPFAM" id="SSF57701">
    <property type="entry name" value="Zn2/Cys6 DNA-binding domain"/>
    <property type="match status" value="1"/>
</dbReference>
<dbReference type="PANTHER" id="PTHR31001:SF90">
    <property type="entry name" value="CENTROMERE DNA-BINDING PROTEIN COMPLEX CBF3 SUBUNIT B"/>
    <property type="match status" value="1"/>
</dbReference>
<evidence type="ECO:0000313" key="10">
    <source>
        <dbReference type="Proteomes" id="UP000191518"/>
    </source>
</evidence>
<dbReference type="GO" id="GO:0008270">
    <property type="term" value="F:zinc ion binding"/>
    <property type="evidence" value="ECO:0007669"/>
    <property type="project" value="InterPro"/>
</dbReference>
<dbReference type="Gene3D" id="4.10.240.10">
    <property type="entry name" value="Zn(2)-C6 fungal-type DNA-binding domain"/>
    <property type="match status" value="1"/>
</dbReference>